<dbReference type="RefSeq" id="WP_105967408.1">
    <property type="nucleotide sequence ID" value="NZ_JAHCNX010000006.1"/>
</dbReference>
<organism evidence="3 4">
    <name type="scientific">Staphylococcus chromogenes</name>
    <name type="common">Staphylococcus hyicus subsp. chromogenes</name>
    <dbReference type="NCBI Taxonomy" id="46126"/>
    <lineage>
        <taxon>Bacteria</taxon>
        <taxon>Bacillati</taxon>
        <taxon>Bacillota</taxon>
        <taxon>Bacilli</taxon>
        <taxon>Bacillales</taxon>
        <taxon>Staphylococcaceae</taxon>
        <taxon>Staphylococcus</taxon>
    </lineage>
</organism>
<dbReference type="GO" id="GO:0005524">
    <property type="term" value="F:ATP binding"/>
    <property type="evidence" value="ECO:0007669"/>
    <property type="project" value="InterPro"/>
</dbReference>
<dbReference type="AlphaFoldDB" id="A0AAE5T2J3"/>
<dbReference type="SUPFAM" id="SSF52540">
    <property type="entry name" value="P-loop containing nucleoside triphosphate hydrolases"/>
    <property type="match status" value="1"/>
</dbReference>
<reference evidence="2 5" key="3">
    <citation type="submission" date="2023-08" db="EMBL/GenBank/DDBJ databases">
        <title>Whole genome sequencing of Staphylococcus chromogenes NNSch 2386.</title>
        <authorList>
            <person name="Kropotov V.S."/>
            <person name="Boriskina E.V."/>
            <person name="Gordinskaya N.A."/>
            <person name="Shkurkina I.S."/>
            <person name="Kryazhev D.V."/>
            <person name="Alekseeva A.E."/>
            <person name="Makhova M.A."/>
        </authorList>
    </citation>
    <scope>NUCLEOTIDE SEQUENCE [LARGE SCALE GENOMIC DNA]</scope>
    <source>
        <strain evidence="2 5">NNSch 2386</strain>
    </source>
</reference>
<evidence type="ECO:0000259" key="1">
    <source>
        <dbReference type="Pfam" id="PF00004"/>
    </source>
</evidence>
<reference evidence="3 4" key="1">
    <citation type="journal article" date="2016" name="Front. Microbiol.">
        <title>Comprehensive Phylogenetic Analysis of Bovine Non-aureus Staphylococci Species Based on Whole-Genome Sequencing.</title>
        <authorList>
            <person name="Naushad S."/>
            <person name="Barkema H.W."/>
            <person name="Luby C."/>
            <person name="Condas L.A."/>
            <person name="Nobrega D.B."/>
            <person name="Carson D.A."/>
            <person name="De Buck J."/>
        </authorList>
    </citation>
    <scope>NUCLEOTIDE SEQUENCE [LARGE SCALE GENOMIC DNA]</scope>
    <source>
        <strain evidence="3 4">SNUC 505</strain>
    </source>
</reference>
<evidence type="ECO:0000313" key="4">
    <source>
        <dbReference type="Proteomes" id="UP000242704"/>
    </source>
</evidence>
<evidence type="ECO:0000313" key="2">
    <source>
        <dbReference type="EMBL" id="MDQ7174727.1"/>
    </source>
</evidence>
<gene>
    <name evidence="3" type="ORF">BU653_01045</name>
    <name evidence="2" type="ORF">RCF65_01850</name>
</gene>
<accession>A0AAE5T2J3</accession>
<dbReference type="Gene3D" id="3.40.50.300">
    <property type="entry name" value="P-loop containing nucleotide triphosphate hydrolases"/>
    <property type="match status" value="1"/>
</dbReference>
<dbReference type="Proteomes" id="UP001240157">
    <property type="component" value="Unassembled WGS sequence"/>
</dbReference>
<dbReference type="EMBL" id="PZBZ01000003">
    <property type="protein sequence ID" value="PTG17001.1"/>
    <property type="molecule type" value="Genomic_DNA"/>
</dbReference>
<evidence type="ECO:0000313" key="3">
    <source>
        <dbReference type="EMBL" id="PTG17001.1"/>
    </source>
</evidence>
<dbReference type="InterPro" id="IPR003959">
    <property type="entry name" value="ATPase_AAA_core"/>
</dbReference>
<comment type="caution">
    <text evidence="3">The sequence shown here is derived from an EMBL/GenBank/DDBJ whole genome shotgun (WGS) entry which is preliminary data.</text>
</comment>
<dbReference type="Proteomes" id="UP000242704">
    <property type="component" value="Unassembled WGS sequence"/>
</dbReference>
<dbReference type="InterPro" id="IPR027417">
    <property type="entry name" value="P-loop_NTPase"/>
</dbReference>
<reference evidence="3" key="2">
    <citation type="submission" date="2018-03" db="EMBL/GenBank/DDBJ databases">
        <authorList>
            <person name="Naushad S."/>
        </authorList>
    </citation>
    <scope>NUCLEOTIDE SEQUENCE</scope>
    <source>
        <strain evidence="3">SNUC 505</strain>
    </source>
</reference>
<name>A0AAE5T2J3_STACR</name>
<feature type="domain" description="ATPase AAA-type core" evidence="1">
    <location>
        <begin position="7"/>
        <end position="37"/>
    </location>
</feature>
<evidence type="ECO:0000313" key="5">
    <source>
        <dbReference type="Proteomes" id="UP001240157"/>
    </source>
</evidence>
<proteinExistence type="predicted"/>
<sequence length="154" mass="18345">MMKLNRIIIMGSPGTGKSTLAYKIAQQMKLPLYHMDALFWEGTQNVSDDVLLERLDTLLQKEQWIIDGNYKDTLEMRVAKADLVIWMKSPRWKCVLRVMYRYLKGKRLKGPGANPDILEPSFIQHIWRFPEKSFPEMNRIYETYKNQCRWMIIE</sequence>
<protein>
    <submittedName>
        <fullName evidence="2">AAA family ATPase</fullName>
    </submittedName>
    <submittedName>
        <fullName evidence="3">DNA topology modulation protein FlaR</fullName>
    </submittedName>
</protein>
<dbReference type="PANTHER" id="PTHR37816">
    <property type="entry name" value="YALI0E33011P"/>
    <property type="match status" value="1"/>
</dbReference>
<dbReference type="EMBL" id="JAVGJF010000005">
    <property type="protein sequence ID" value="MDQ7174727.1"/>
    <property type="molecule type" value="Genomic_DNA"/>
</dbReference>
<dbReference type="GO" id="GO:0016887">
    <property type="term" value="F:ATP hydrolysis activity"/>
    <property type="evidence" value="ECO:0007669"/>
    <property type="project" value="InterPro"/>
</dbReference>
<dbReference type="InterPro" id="IPR052922">
    <property type="entry name" value="Cytidylate_Kinase-2"/>
</dbReference>
<dbReference type="PANTHER" id="PTHR37816:SF1">
    <property type="entry name" value="TOXIN"/>
    <property type="match status" value="1"/>
</dbReference>
<dbReference type="Pfam" id="PF00004">
    <property type="entry name" value="AAA"/>
    <property type="match status" value="1"/>
</dbReference>